<dbReference type="Proteomes" id="UP000298438">
    <property type="component" value="Unassembled WGS sequence"/>
</dbReference>
<dbReference type="InterPro" id="IPR002579">
    <property type="entry name" value="Met_Sox_Rdtase_MsrB_dom"/>
</dbReference>
<feature type="binding site" evidence="6">
    <location>
        <position position="48"/>
    </location>
    <ligand>
        <name>Zn(2+)</name>
        <dbReference type="ChEBI" id="CHEBI:29105"/>
    </ligand>
</feature>
<keyword evidence="2 6" id="KW-0479">Metal-binding</keyword>
<dbReference type="AlphaFoldDB" id="A0A4Y9RQV0"/>
<keyword evidence="4 6" id="KW-0560">Oxidoreductase</keyword>
<dbReference type="GO" id="GO:0030091">
    <property type="term" value="P:protein repair"/>
    <property type="evidence" value="ECO:0007669"/>
    <property type="project" value="InterPro"/>
</dbReference>
<organism evidence="8 9">
    <name type="scientific">Zemynaea arenosa</name>
    <dbReference type="NCBI Taxonomy" id="2561931"/>
    <lineage>
        <taxon>Bacteria</taxon>
        <taxon>Pseudomonadati</taxon>
        <taxon>Pseudomonadota</taxon>
        <taxon>Betaproteobacteria</taxon>
        <taxon>Burkholderiales</taxon>
        <taxon>Oxalobacteraceae</taxon>
        <taxon>Telluria group</taxon>
        <taxon>Zemynaea</taxon>
    </lineage>
</organism>
<feature type="binding site" evidence="6">
    <location>
        <position position="100"/>
    </location>
    <ligand>
        <name>Zn(2+)</name>
        <dbReference type="ChEBI" id="CHEBI:29105"/>
    </ligand>
</feature>
<gene>
    <name evidence="6 8" type="primary">msrB</name>
    <name evidence="8" type="ORF">E4L96_21290</name>
</gene>
<feature type="domain" description="MsrB" evidence="7">
    <location>
        <begin position="9"/>
        <end position="131"/>
    </location>
</feature>
<dbReference type="EMBL" id="SPVF01000259">
    <property type="protein sequence ID" value="TFW11480.1"/>
    <property type="molecule type" value="Genomic_DNA"/>
</dbReference>
<dbReference type="InterPro" id="IPR011057">
    <property type="entry name" value="Mss4-like_sf"/>
</dbReference>
<dbReference type="EC" id="1.8.4.12" evidence="6"/>
<dbReference type="SUPFAM" id="SSF51316">
    <property type="entry name" value="Mss4-like"/>
    <property type="match status" value="1"/>
</dbReference>
<dbReference type="GO" id="GO:0005737">
    <property type="term" value="C:cytoplasm"/>
    <property type="evidence" value="ECO:0007669"/>
    <property type="project" value="TreeGrafter"/>
</dbReference>
<evidence type="ECO:0000259" key="7">
    <source>
        <dbReference type="PROSITE" id="PS51790"/>
    </source>
</evidence>
<dbReference type="HAMAP" id="MF_01400">
    <property type="entry name" value="MsrB"/>
    <property type="match status" value="1"/>
</dbReference>
<dbReference type="Pfam" id="PF01641">
    <property type="entry name" value="SelR"/>
    <property type="match status" value="1"/>
</dbReference>
<comment type="caution">
    <text evidence="8">The sequence shown here is derived from an EMBL/GenBank/DDBJ whole genome shotgun (WGS) entry which is preliminary data.</text>
</comment>
<dbReference type="FunFam" id="2.170.150.20:FF:000001">
    <property type="entry name" value="Peptide methionine sulfoxide reductase MsrB"/>
    <property type="match status" value="1"/>
</dbReference>
<evidence type="ECO:0000256" key="6">
    <source>
        <dbReference type="HAMAP-Rule" id="MF_01400"/>
    </source>
</evidence>
<dbReference type="PANTHER" id="PTHR10173:SF52">
    <property type="entry name" value="METHIONINE-R-SULFOXIDE REDUCTASE B1"/>
    <property type="match status" value="1"/>
</dbReference>
<evidence type="ECO:0000256" key="5">
    <source>
        <dbReference type="ARBA" id="ARBA00048488"/>
    </source>
</evidence>
<dbReference type="PANTHER" id="PTHR10173">
    <property type="entry name" value="METHIONINE SULFOXIDE REDUCTASE"/>
    <property type="match status" value="1"/>
</dbReference>
<dbReference type="RefSeq" id="WP_135209228.1">
    <property type="nucleotide sequence ID" value="NZ_SPVF01000259.1"/>
</dbReference>
<keyword evidence="3 6" id="KW-0862">Zinc</keyword>
<dbReference type="PROSITE" id="PS51790">
    <property type="entry name" value="MSRB"/>
    <property type="match status" value="1"/>
</dbReference>
<feature type="active site" description="Nucleophile" evidence="6">
    <location>
        <position position="120"/>
    </location>
</feature>
<sequence>MTDKVVKTDAEWRAQLDPMEYQVTRHAATERAFTGKFWDHHEHGIYRCVCCNTPLFESDAKFESGCGWPSYFRALNPDNVIEKVDRSHGMLRTEIICAVCDAHLGHVFPDGPPPTGLRYCINSAALAFEPAE</sequence>
<comment type="similarity">
    <text evidence="1 6">Belongs to the MsrB Met sulfoxide reductase family.</text>
</comment>
<feature type="binding site" evidence="6">
    <location>
        <position position="51"/>
    </location>
    <ligand>
        <name>Zn(2+)</name>
        <dbReference type="ChEBI" id="CHEBI:29105"/>
    </ligand>
</feature>
<evidence type="ECO:0000313" key="9">
    <source>
        <dbReference type="Proteomes" id="UP000298438"/>
    </source>
</evidence>
<feature type="binding site" evidence="6">
    <location>
        <position position="97"/>
    </location>
    <ligand>
        <name>Zn(2+)</name>
        <dbReference type="ChEBI" id="CHEBI:29105"/>
    </ligand>
</feature>
<evidence type="ECO:0000256" key="2">
    <source>
        <dbReference type="ARBA" id="ARBA00022723"/>
    </source>
</evidence>
<accession>A0A4Y9RQV0</accession>
<evidence type="ECO:0000313" key="8">
    <source>
        <dbReference type="EMBL" id="TFW11480.1"/>
    </source>
</evidence>
<evidence type="ECO:0000256" key="4">
    <source>
        <dbReference type="ARBA" id="ARBA00023002"/>
    </source>
</evidence>
<protein>
    <recommendedName>
        <fullName evidence="6">Peptide methionine sulfoxide reductase MsrB</fullName>
        <ecNumber evidence="6">1.8.4.12</ecNumber>
    </recommendedName>
    <alternativeName>
        <fullName evidence="6">Peptide-methionine (R)-S-oxide reductase</fullName>
    </alternativeName>
</protein>
<dbReference type="GO" id="GO:0006979">
    <property type="term" value="P:response to oxidative stress"/>
    <property type="evidence" value="ECO:0007669"/>
    <property type="project" value="InterPro"/>
</dbReference>
<dbReference type="GO" id="GO:0008270">
    <property type="term" value="F:zinc ion binding"/>
    <property type="evidence" value="ECO:0007669"/>
    <property type="project" value="UniProtKB-UniRule"/>
</dbReference>
<comment type="catalytic activity">
    <reaction evidence="5 6">
        <text>L-methionyl-[protein] + [thioredoxin]-disulfide + H2O = L-methionyl-(R)-S-oxide-[protein] + [thioredoxin]-dithiol</text>
        <dbReference type="Rhea" id="RHEA:24164"/>
        <dbReference type="Rhea" id="RHEA-COMP:10698"/>
        <dbReference type="Rhea" id="RHEA-COMP:10700"/>
        <dbReference type="Rhea" id="RHEA-COMP:12313"/>
        <dbReference type="Rhea" id="RHEA-COMP:12314"/>
        <dbReference type="ChEBI" id="CHEBI:15377"/>
        <dbReference type="ChEBI" id="CHEBI:16044"/>
        <dbReference type="ChEBI" id="CHEBI:29950"/>
        <dbReference type="ChEBI" id="CHEBI:45764"/>
        <dbReference type="ChEBI" id="CHEBI:50058"/>
        <dbReference type="EC" id="1.8.4.12"/>
    </reaction>
</comment>
<keyword evidence="9" id="KW-1185">Reference proteome</keyword>
<dbReference type="GO" id="GO:0033743">
    <property type="term" value="F:peptide-methionine (R)-S-oxide reductase activity"/>
    <property type="evidence" value="ECO:0007669"/>
    <property type="project" value="UniProtKB-UniRule"/>
</dbReference>
<evidence type="ECO:0000256" key="1">
    <source>
        <dbReference type="ARBA" id="ARBA00007174"/>
    </source>
</evidence>
<comment type="cofactor">
    <cofactor evidence="6">
        <name>Zn(2+)</name>
        <dbReference type="ChEBI" id="CHEBI:29105"/>
    </cofactor>
    <text evidence="6">Binds 1 zinc ion per subunit. The zinc ion is important for the structural integrity of the protein.</text>
</comment>
<dbReference type="InterPro" id="IPR028427">
    <property type="entry name" value="Met_Sox_Rdtase_MsrB"/>
</dbReference>
<evidence type="ECO:0000256" key="3">
    <source>
        <dbReference type="ARBA" id="ARBA00022833"/>
    </source>
</evidence>
<dbReference type="NCBIfam" id="TIGR00357">
    <property type="entry name" value="peptide-methionine (R)-S-oxide reductase MsrB"/>
    <property type="match status" value="1"/>
</dbReference>
<reference evidence="8 9" key="1">
    <citation type="submission" date="2019-03" db="EMBL/GenBank/DDBJ databases">
        <title>Draft Genome Sequence of Massilia arenosa sp. nov., a Novel Massilia Species Isolated from a Sandy-loam Maize Soil.</title>
        <authorList>
            <person name="Raths R."/>
            <person name="Peta V."/>
            <person name="Bucking H."/>
        </authorList>
    </citation>
    <scope>NUCLEOTIDE SEQUENCE [LARGE SCALE GENOMIC DNA]</scope>
    <source>
        <strain evidence="8 9">MC02</strain>
    </source>
</reference>
<dbReference type="OrthoDB" id="9785497at2"/>
<name>A0A4Y9RQV0_9BURK</name>
<proteinExistence type="inferred from homology"/>
<dbReference type="Gene3D" id="2.170.150.20">
    <property type="entry name" value="Peptide methionine sulfoxide reductase"/>
    <property type="match status" value="1"/>
</dbReference>